<reference evidence="3" key="2">
    <citation type="submission" date="2011-03" db="EMBL/GenBank/DDBJ databases">
        <title>Comparative genomics and transcriptomics of Neospora caninum and Toxoplasma gondii.</title>
        <authorList>
            <person name="Reid A.J."/>
            <person name="Sohal A."/>
            <person name="Harris D."/>
            <person name="Quail M."/>
            <person name="Sanders M."/>
            <person name="Berriman M."/>
            <person name="Wastling J.M."/>
            <person name="Pain A."/>
        </authorList>
    </citation>
    <scope>NUCLEOTIDE SEQUENCE</scope>
    <source>
        <strain evidence="3">Liverpool</strain>
    </source>
</reference>
<organism evidence="3 5">
    <name type="scientific">Neospora caninum (strain Liverpool)</name>
    <dbReference type="NCBI Taxonomy" id="572307"/>
    <lineage>
        <taxon>Eukaryota</taxon>
        <taxon>Sar</taxon>
        <taxon>Alveolata</taxon>
        <taxon>Apicomplexa</taxon>
        <taxon>Conoidasida</taxon>
        <taxon>Coccidia</taxon>
        <taxon>Eucoccidiorida</taxon>
        <taxon>Eimeriorina</taxon>
        <taxon>Sarcocystidae</taxon>
        <taxon>Neospora</taxon>
    </lineage>
</organism>
<dbReference type="GeneID" id="13443487"/>
<dbReference type="OMA" id="QFIPSWT"/>
<evidence type="ECO:0000256" key="2">
    <source>
        <dbReference type="SAM" id="MobiDB-lite"/>
    </source>
</evidence>
<accession>F0VH36</accession>
<dbReference type="OrthoDB" id="10365074at2759"/>
<dbReference type="EMBL" id="LN714482">
    <property type="protein sequence ID" value="CEL67014.1"/>
    <property type="molecule type" value="Genomic_DNA"/>
</dbReference>
<dbReference type="RefSeq" id="XP_003883062.1">
    <property type="nucleotide sequence ID" value="XM_003883013.1"/>
</dbReference>
<evidence type="ECO:0000313" key="4">
    <source>
        <dbReference type="EMBL" id="CEL67014.1"/>
    </source>
</evidence>
<reference evidence="4" key="4">
    <citation type="journal article" date="2015" name="PLoS ONE">
        <title>Comprehensive Evaluation of Toxoplasma gondii VEG and Neospora caninum LIV Genomes with Tachyzoite Stage Transcriptome and Proteome Defines Novel Transcript Features.</title>
        <authorList>
            <person name="Ramaprasad A."/>
            <person name="Mourier T."/>
            <person name="Naeem R."/>
            <person name="Malas T.B."/>
            <person name="Moussa E."/>
            <person name="Panigrahi A."/>
            <person name="Vermont S.J."/>
            <person name="Otto T.D."/>
            <person name="Wastling J."/>
            <person name="Pain A."/>
        </authorList>
    </citation>
    <scope>NUCLEOTIDE SEQUENCE</scope>
    <source>
        <strain evidence="4">Liverpool</strain>
    </source>
</reference>
<feature type="coiled-coil region" evidence="1">
    <location>
        <begin position="431"/>
        <end position="464"/>
    </location>
</feature>
<feature type="compositionally biased region" description="Low complexity" evidence="2">
    <location>
        <begin position="526"/>
        <end position="536"/>
    </location>
</feature>
<proteinExistence type="predicted"/>
<gene>
    <name evidence="4" type="ORF">BN1204_028190</name>
    <name evidence="3" type="ORF">NCLIV_028190</name>
</gene>
<feature type="region of interest" description="Disordered" evidence="2">
    <location>
        <begin position="236"/>
        <end position="327"/>
    </location>
</feature>
<dbReference type="InParanoid" id="F0VH36"/>
<reference evidence="3" key="1">
    <citation type="submission" date="2011-02" db="EMBL/GenBank/DDBJ databases">
        <authorList>
            <person name="Aslett M."/>
        </authorList>
    </citation>
    <scope>NUCLEOTIDE SEQUENCE</scope>
    <source>
        <strain evidence="3">Liverpool</strain>
    </source>
</reference>
<feature type="region of interest" description="Disordered" evidence="2">
    <location>
        <begin position="478"/>
        <end position="625"/>
    </location>
</feature>
<feature type="compositionally biased region" description="Low complexity" evidence="2">
    <location>
        <begin position="272"/>
        <end position="282"/>
    </location>
</feature>
<feature type="region of interest" description="Disordered" evidence="2">
    <location>
        <begin position="640"/>
        <end position="696"/>
    </location>
</feature>
<feature type="compositionally biased region" description="Basic and acidic residues" evidence="2">
    <location>
        <begin position="672"/>
        <end position="696"/>
    </location>
</feature>
<protein>
    <submittedName>
        <fullName evidence="4">Glutamic acid-rich protein, putative</fullName>
    </submittedName>
    <submittedName>
        <fullName evidence="3">Putative glutamic acid-rich protein</fullName>
    </submittedName>
</protein>
<feature type="compositionally biased region" description="Low complexity" evidence="2">
    <location>
        <begin position="80"/>
        <end position="93"/>
    </location>
</feature>
<keyword evidence="1" id="KW-0175">Coiled coil</keyword>
<feature type="compositionally biased region" description="Basic and acidic residues" evidence="2">
    <location>
        <begin position="283"/>
        <end position="292"/>
    </location>
</feature>
<feature type="compositionally biased region" description="Basic and acidic residues" evidence="2">
    <location>
        <begin position="537"/>
        <end position="553"/>
    </location>
</feature>
<dbReference type="EMBL" id="FR823389">
    <property type="protein sequence ID" value="CBZ53030.1"/>
    <property type="molecule type" value="Genomic_DNA"/>
</dbReference>
<feature type="compositionally biased region" description="Basic and acidic residues" evidence="2">
    <location>
        <begin position="160"/>
        <end position="182"/>
    </location>
</feature>
<feature type="compositionally biased region" description="Basic and acidic residues" evidence="2">
    <location>
        <begin position="491"/>
        <end position="505"/>
    </location>
</feature>
<keyword evidence="5" id="KW-1185">Reference proteome</keyword>
<evidence type="ECO:0000313" key="3">
    <source>
        <dbReference type="EMBL" id="CBZ53030.1"/>
    </source>
</evidence>
<dbReference type="Proteomes" id="UP000007494">
    <property type="component" value="Chromosome VIIb"/>
</dbReference>
<sequence length="750" mass="84700">MPQAPLMPLPQGAPQQLYTMQQRLQEMQKQVTAELQQQLEPQLQRRYVWSTPNGGVAYGRFGTASASRFWNSSQSRQEGPVLQQQSQQLLPPVATQQQQQSESSKDGQTPPPQTPLPSGGPPVDLLSSLMNDLEKEKGNTEGEAPDDGLPELLRPELLGDDPRAARSSDRQKDASPKKETPARQRLRRLGRNLASVAESEEKRFEDQDRKTSSTAERDLQGGFSWQQFIPSWTQFVPPQVFGRQNAEPAQETQGQRSNGMGSRTTQRDTAFEELLVRQQQLEQEMRDIQADREETDSEQSPNTLERQSEVGIQVEPSTAPKQADEKLSRNAAKLQALHQAQAAELKARQEERWSELLEQLKEENDELKQRQREQIQQLQEWQQQRAREQANQLSERQEEEWTALKKKQALDLQKIQRRQAALAARVQRDQTIQMQQLLAQQQQQLDQAERLHQLQDALKEQERDIAYQLQMIEKERHEHIEPLIANTGETRPTEEPETKEGDDSRLSFQEEATIYESTPEEKRGSGQEQGQTGEQNGETRDEESMTKEERESTETEEEVTPLWGTSESVASQEERINGITGEPKQPAKEQYASRDGSQQQEYPSLLPEDGVEGTGQGASGNIGNAVDGLFQGAELVRDEDSIAAYGDSSGLEKDDGEPEGPLSSSDATGVDSADRGDVPLHEQTEKRDEEPSEIKHELEVEQGADDSLHNFDKLQDSLPEDIKDLRFDQEAIEPSEQLLGVPYNEMVDAV</sequence>
<feature type="compositionally biased region" description="Pro residues" evidence="2">
    <location>
        <begin position="109"/>
        <end position="120"/>
    </location>
</feature>
<dbReference type="VEuPathDB" id="ToxoDB:NCLIV_028190"/>
<reference evidence="5" key="3">
    <citation type="journal article" date="2012" name="PLoS Pathog.">
        <title>Comparative genomics of the apicomplexan parasites Toxoplasma gondii and Neospora caninum: Coccidia differing in host range and transmission strategy.</title>
        <authorList>
            <person name="Reid A.J."/>
            <person name="Vermont S.J."/>
            <person name="Cotton J.A."/>
            <person name="Harris D."/>
            <person name="Hill-Cawthorne G.A."/>
            <person name="Konen-Waisman S."/>
            <person name="Latham S.M."/>
            <person name="Mourier T."/>
            <person name="Norton R."/>
            <person name="Quail M.A."/>
            <person name="Sanders M."/>
            <person name="Shanmugam D."/>
            <person name="Sohal A."/>
            <person name="Wasmuth J.D."/>
            <person name="Brunk B."/>
            <person name="Grigg M.E."/>
            <person name="Howard J.C."/>
            <person name="Parkinson J."/>
            <person name="Roos D.S."/>
            <person name="Trees A.J."/>
            <person name="Berriman M."/>
            <person name="Pain A."/>
            <person name="Wastling J.M."/>
        </authorList>
    </citation>
    <scope>NUCLEOTIDE SEQUENCE [LARGE SCALE GENOMIC DNA]</scope>
    <source>
        <strain evidence="5">Liverpool</strain>
    </source>
</reference>
<evidence type="ECO:0000256" key="1">
    <source>
        <dbReference type="SAM" id="Coils"/>
    </source>
</evidence>
<feature type="region of interest" description="Disordered" evidence="2">
    <location>
        <begin position="69"/>
        <end position="224"/>
    </location>
</feature>
<dbReference type="AlphaFoldDB" id="F0VH36"/>
<feature type="coiled-coil region" evidence="1">
    <location>
        <begin position="343"/>
        <end position="407"/>
    </location>
</feature>
<dbReference type="eggNOG" id="ENOG502QYFI">
    <property type="taxonomic scope" value="Eukaryota"/>
</dbReference>
<evidence type="ECO:0000313" key="5">
    <source>
        <dbReference type="Proteomes" id="UP000007494"/>
    </source>
</evidence>
<feature type="compositionally biased region" description="Basic and acidic residues" evidence="2">
    <location>
        <begin position="199"/>
        <end position="219"/>
    </location>
</feature>
<feature type="compositionally biased region" description="Polar residues" evidence="2">
    <location>
        <begin position="250"/>
        <end position="264"/>
    </location>
</feature>
<name>F0VH36_NEOCL</name>